<protein>
    <recommendedName>
        <fullName evidence="14">FabD/lysophospholipase-like protein</fullName>
    </recommendedName>
</protein>
<dbReference type="GO" id="GO:0016020">
    <property type="term" value="C:membrane"/>
    <property type="evidence" value="ECO:0007669"/>
    <property type="project" value="TreeGrafter"/>
</dbReference>
<gene>
    <name evidence="12" type="ORF">AOQ84DRAFT_293846</name>
</gene>
<evidence type="ECO:0000256" key="2">
    <source>
        <dbReference type="ARBA" id="ARBA00022771"/>
    </source>
</evidence>
<dbReference type="PANTHER" id="PTHR24185">
    <property type="entry name" value="CALCIUM-INDEPENDENT PHOSPHOLIPASE A2-GAMMA"/>
    <property type="match status" value="1"/>
</dbReference>
<dbReference type="AlphaFoldDB" id="A0A8E2F0V7"/>
<keyword evidence="6 8" id="KW-0443">Lipid metabolism</keyword>
<dbReference type="GO" id="GO:0008270">
    <property type="term" value="F:zinc ion binding"/>
    <property type="evidence" value="ECO:0007669"/>
    <property type="project" value="UniProtKB-KW"/>
</dbReference>
<evidence type="ECO:0000259" key="11">
    <source>
        <dbReference type="PROSITE" id="PS51635"/>
    </source>
</evidence>
<evidence type="ECO:0000256" key="7">
    <source>
        <dbReference type="PROSITE-ProRule" id="PRU00175"/>
    </source>
</evidence>
<dbReference type="InterPro" id="IPR017907">
    <property type="entry name" value="Znf_RING_CS"/>
</dbReference>
<dbReference type="EMBL" id="KV749718">
    <property type="protein sequence ID" value="OCL08081.1"/>
    <property type="molecule type" value="Genomic_DNA"/>
</dbReference>
<dbReference type="Proteomes" id="UP000250140">
    <property type="component" value="Unassembled WGS sequence"/>
</dbReference>
<evidence type="ECO:0000313" key="12">
    <source>
        <dbReference type="EMBL" id="OCL08081.1"/>
    </source>
</evidence>
<dbReference type="GO" id="GO:0016042">
    <property type="term" value="P:lipid catabolic process"/>
    <property type="evidence" value="ECO:0007669"/>
    <property type="project" value="UniProtKB-UniRule"/>
</dbReference>
<dbReference type="InterPro" id="IPR016035">
    <property type="entry name" value="Acyl_Trfase/lysoPLipase"/>
</dbReference>
<keyword evidence="13" id="KW-1185">Reference proteome</keyword>
<evidence type="ECO:0000313" key="13">
    <source>
        <dbReference type="Proteomes" id="UP000250140"/>
    </source>
</evidence>
<feature type="short sequence motif" description="DGA/G" evidence="8">
    <location>
        <begin position="883"/>
        <end position="885"/>
    </location>
</feature>
<dbReference type="PANTHER" id="PTHR24185:SF1">
    <property type="entry name" value="CALCIUM-INDEPENDENT PHOSPHOLIPASE A2-GAMMA"/>
    <property type="match status" value="1"/>
</dbReference>
<evidence type="ECO:0000256" key="9">
    <source>
        <dbReference type="SAM" id="MobiDB-lite"/>
    </source>
</evidence>
<keyword evidence="5 8" id="KW-0442">Lipid degradation</keyword>
<evidence type="ECO:0008006" key="14">
    <source>
        <dbReference type="Google" id="ProtNLM"/>
    </source>
</evidence>
<keyword evidence="1" id="KW-0479">Metal-binding</keyword>
<dbReference type="Pfam" id="PF01734">
    <property type="entry name" value="Patatin"/>
    <property type="match status" value="1"/>
</dbReference>
<evidence type="ECO:0000256" key="5">
    <source>
        <dbReference type="ARBA" id="ARBA00022963"/>
    </source>
</evidence>
<accession>A0A8E2F0V7</accession>
<feature type="short sequence motif" description="GXSXG" evidence="8">
    <location>
        <begin position="745"/>
        <end position="749"/>
    </location>
</feature>
<evidence type="ECO:0000256" key="1">
    <source>
        <dbReference type="ARBA" id="ARBA00022723"/>
    </source>
</evidence>
<dbReference type="GO" id="GO:0047499">
    <property type="term" value="F:calcium-independent phospholipase A2 activity"/>
    <property type="evidence" value="ECO:0007669"/>
    <property type="project" value="TreeGrafter"/>
</dbReference>
<keyword evidence="4" id="KW-0862">Zinc</keyword>
<name>A0A8E2F0V7_9PEZI</name>
<feature type="domain" description="RING-type" evidence="10">
    <location>
        <begin position="640"/>
        <end position="683"/>
    </location>
</feature>
<feature type="short sequence motif" description="GXGXXG" evidence="8">
    <location>
        <begin position="711"/>
        <end position="716"/>
    </location>
</feature>
<dbReference type="SUPFAM" id="SSF52540">
    <property type="entry name" value="P-loop containing nucleoside triphosphate hydrolases"/>
    <property type="match status" value="1"/>
</dbReference>
<feature type="active site" description="Nucleophile" evidence="8">
    <location>
        <position position="747"/>
    </location>
</feature>
<evidence type="ECO:0000256" key="3">
    <source>
        <dbReference type="ARBA" id="ARBA00022801"/>
    </source>
</evidence>
<keyword evidence="2 7" id="KW-0863">Zinc-finger</keyword>
<evidence type="ECO:0000256" key="6">
    <source>
        <dbReference type="ARBA" id="ARBA00023098"/>
    </source>
</evidence>
<dbReference type="GO" id="GO:0046486">
    <property type="term" value="P:glycerolipid metabolic process"/>
    <property type="evidence" value="ECO:0007669"/>
    <property type="project" value="UniProtKB-ARBA"/>
</dbReference>
<dbReference type="GO" id="GO:0019369">
    <property type="term" value="P:arachidonate metabolic process"/>
    <property type="evidence" value="ECO:0007669"/>
    <property type="project" value="TreeGrafter"/>
</dbReference>
<dbReference type="SUPFAM" id="SSF52151">
    <property type="entry name" value="FabD/lysophospholipase-like"/>
    <property type="match status" value="1"/>
</dbReference>
<dbReference type="PROSITE" id="PS50089">
    <property type="entry name" value="ZF_RING_2"/>
    <property type="match status" value="1"/>
</dbReference>
<feature type="compositionally biased region" description="Polar residues" evidence="9">
    <location>
        <begin position="937"/>
        <end position="951"/>
    </location>
</feature>
<proteinExistence type="predicted"/>
<evidence type="ECO:0000259" key="10">
    <source>
        <dbReference type="PROSITE" id="PS50089"/>
    </source>
</evidence>
<organism evidence="12 13">
    <name type="scientific">Glonium stellatum</name>
    <dbReference type="NCBI Taxonomy" id="574774"/>
    <lineage>
        <taxon>Eukaryota</taxon>
        <taxon>Fungi</taxon>
        <taxon>Dikarya</taxon>
        <taxon>Ascomycota</taxon>
        <taxon>Pezizomycotina</taxon>
        <taxon>Dothideomycetes</taxon>
        <taxon>Pleosporomycetidae</taxon>
        <taxon>Gloniales</taxon>
        <taxon>Gloniaceae</taxon>
        <taxon>Glonium</taxon>
    </lineage>
</organism>
<sequence length="1199" mass="137041">MSNAASFRRSQPGCEDLRCNTPHEVVHYCVDCSARLCETCWDLVLHHRPEKLGSDRKLHEKTDENDYYVARRLKTILDPTVDQRKLQQLHEEDEKTTWFGITRDPTGRPFFADYGTYARIMTASTRSESAVRFPQLVSFVGQTNAGKSTLIKMLIEYQETRADPQADPTYPSPVVGASLHDTVPTSADVHLYADPATAGGSLPMLYADCEGLNAGETEPMGIAWRKSRASAKDLVNRITNSRLRQLEWATTDQRRTRSFAVTKLYPRLLYTFSDVVVFVTKNAKTFQESLQLLLDWGSASLEKSVNQPALPHAIIVVNATEQSVDPKEWDIGHATETLLKAVSQALDPFIGAPEFLRRAYFWRSQGIRIESMKDLIRCYYSSFRVVRIPNRDRLGHLREQIHKLHETIADRCDAAYYDKKSARMLSNSSQLNIYIQSAFDHFSCKLEKPFDFIEVSLKHNPIPLDFGGHILQLAVAVQNQWVDQTGAWIFDRLSSMVASCVLLDCRGRPGLAQELAKHHQRYFYNALEEFCDMSWPCGFSNEKGRCVNVKSRHISKGHQNDKGKIIAAGDYRSSFSALKYGQQWNDTLFENIQNLQNEILALSDKGTPDEKAYIDLHTRNMTSFYKGLGSARRFISHCTCFCCLMEIPEHPLPCGHILCAKCVRSFGQAHNKSNFELNSCPLHPDDSRWAKPCVVRFKPEYAGSRILSLDGGGIRGIVELEVLRAIQEELGNKIPIREFFDLIVGTSTGGIIALALGVKAWPVEKCIEQFTKLCDQAFTPREFHNIPGFDHAARLNHGSKYKTTPLHNALEKSLGKDLLFGGAHDLDKRNEIKVAVTSTDEIGMKAIVIANYSRIWEAAAATSAASPFFKPFRHKATGQIYFDGAFYNNNPAVVAHRERKLLWRDVAQHHPDIFLSVGTGQNMKQIAPEIERHKRSMPSNNQTEQNVSSRQPDTKNRKVFSKWRQILTVVHHRFDNILNAELAWNDFVKVVVDSEHSNNRRRYIRINPNLNHDPPPLDEKKQIYKLQEDAITSLSFTNEKIQIQKIAYRLIASSFYYDRTSATRDEPSNRYSCAGRICCRFEEDSPYLRALGEFFQMQQKRDFRPYFEINEHDRSFQMKRIELSETVISRMIKLATFDLGPLDIHVSSKNARVTISLYFRTTYEARDSYKSFPISGFPRALMLEEEQKRMLSTKKQSRR</sequence>
<dbReference type="PROSITE" id="PS00518">
    <property type="entry name" value="ZF_RING_1"/>
    <property type="match status" value="1"/>
</dbReference>
<dbReference type="OrthoDB" id="194358at2759"/>
<dbReference type="Gene3D" id="3.40.1090.10">
    <property type="entry name" value="Cytosolic phospholipase A2 catalytic domain"/>
    <property type="match status" value="1"/>
</dbReference>
<dbReference type="InterPro" id="IPR001841">
    <property type="entry name" value="Znf_RING"/>
</dbReference>
<feature type="region of interest" description="Disordered" evidence="9">
    <location>
        <begin position="931"/>
        <end position="956"/>
    </location>
</feature>
<evidence type="ECO:0000256" key="4">
    <source>
        <dbReference type="ARBA" id="ARBA00022833"/>
    </source>
</evidence>
<feature type="active site" description="Proton acceptor" evidence="8">
    <location>
        <position position="883"/>
    </location>
</feature>
<keyword evidence="3 8" id="KW-0378">Hydrolase</keyword>
<evidence type="ECO:0000256" key="8">
    <source>
        <dbReference type="PROSITE-ProRule" id="PRU01161"/>
    </source>
</evidence>
<dbReference type="CDD" id="cd07199">
    <property type="entry name" value="Pat17_PNPLA8_PNPLA9_like"/>
    <property type="match status" value="1"/>
</dbReference>
<dbReference type="InterPro" id="IPR002641">
    <property type="entry name" value="PNPLA_dom"/>
</dbReference>
<feature type="domain" description="PNPLA" evidence="11">
    <location>
        <begin position="707"/>
        <end position="896"/>
    </location>
</feature>
<dbReference type="PROSITE" id="PS51635">
    <property type="entry name" value="PNPLA"/>
    <property type="match status" value="1"/>
</dbReference>
<dbReference type="InterPro" id="IPR027417">
    <property type="entry name" value="P-loop_NTPase"/>
</dbReference>
<reference evidence="12 13" key="1">
    <citation type="journal article" date="2016" name="Nat. Commun.">
        <title>Ectomycorrhizal ecology is imprinted in the genome of the dominant symbiotic fungus Cenococcum geophilum.</title>
        <authorList>
            <consortium name="DOE Joint Genome Institute"/>
            <person name="Peter M."/>
            <person name="Kohler A."/>
            <person name="Ohm R.A."/>
            <person name="Kuo A."/>
            <person name="Krutzmann J."/>
            <person name="Morin E."/>
            <person name="Arend M."/>
            <person name="Barry K.W."/>
            <person name="Binder M."/>
            <person name="Choi C."/>
            <person name="Clum A."/>
            <person name="Copeland A."/>
            <person name="Grisel N."/>
            <person name="Haridas S."/>
            <person name="Kipfer T."/>
            <person name="LaButti K."/>
            <person name="Lindquist E."/>
            <person name="Lipzen A."/>
            <person name="Maire R."/>
            <person name="Meier B."/>
            <person name="Mihaltcheva S."/>
            <person name="Molinier V."/>
            <person name="Murat C."/>
            <person name="Poggeler S."/>
            <person name="Quandt C.A."/>
            <person name="Sperisen C."/>
            <person name="Tritt A."/>
            <person name="Tisserant E."/>
            <person name="Crous P.W."/>
            <person name="Henrissat B."/>
            <person name="Nehls U."/>
            <person name="Egli S."/>
            <person name="Spatafora J.W."/>
            <person name="Grigoriev I.V."/>
            <person name="Martin F.M."/>
        </authorList>
    </citation>
    <scope>NUCLEOTIDE SEQUENCE [LARGE SCALE GENOMIC DNA]</scope>
    <source>
        <strain evidence="12 13">CBS 207.34</strain>
    </source>
</reference>